<dbReference type="InterPro" id="IPR000626">
    <property type="entry name" value="Ubiquitin-like_dom"/>
</dbReference>
<dbReference type="Gene3D" id="3.90.70.10">
    <property type="entry name" value="Cysteine proteinases"/>
    <property type="match status" value="1"/>
</dbReference>
<evidence type="ECO:0000256" key="5">
    <source>
        <dbReference type="ARBA" id="ARBA00022807"/>
    </source>
</evidence>
<dbReference type="Pfam" id="PF00240">
    <property type="entry name" value="ubiquitin"/>
    <property type="match status" value="1"/>
</dbReference>
<dbReference type="InterPro" id="IPR038765">
    <property type="entry name" value="Papain-like_cys_pep_sf"/>
</dbReference>
<evidence type="ECO:0000259" key="8">
    <source>
        <dbReference type="PROSITE" id="PS50235"/>
    </source>
</evidence>
<feature type="domain" description="USP" evidence="8">
    <location>
        <begin position="107"/>
        <end position="466"/>
    </location>
</feature>
<dbReference type="GO" id="GO:0016579">
    <property type="term" value="P:protein deubiquitination"/>
    <property type="evidence" value="ECO:0007669"/>
    <property type="project" value="InterPro"/>
</dbReference>
<dbReference type="InterPro" id="IPR044635">
    <property type="entry name" value="UBP14-like"/>
</dbReference>
<evidence type="ECO:0000313" key="10">
    <source>
        <dbReference type="Proteomes" id="UP000070444"/>
    </source>
</evidence>
<dbReference type="AlphaFoldDB" id="A0A137PCX3"/>
<keyword evidence="4 6" id="KW-0378">Hydrolase</keyword>
<dbReference type="EC" id="3.4.19.12" evidence="6"/>
<dbReference type="SMART" id="SM00213">
    <property type="entry name" value="UBQ"/>
    <property type="match status" value="1"/>
</dbReference>
<keyword evidence="2 6" id="KW-0645">Protease</keyword>
<dbReference type="GO" id="GO:0043161">
    <property type="term" value="P:proteasome-mediated ubiquitin-dependent protein catabolic process"/>
    <property type="evidence" value="ECO:0007669"/>
    <property type="project" value="InterPro"/>
</dbReference>
<dbReference type="SUPFAM" id="SSF54001">
    <property type="entry name" value="Cysteine proteinases"/>
    <property type="match status" value="1"/>
</dbReference>
<evidence type="ECO:0000259" key="7">
    <source>
        <dbReference type="PROSITE" id="PS50053"/>
    </source>
</evidence>
<feature type="domain" description="Ubiquitin-like" evidence="7">
    <location>
        <begin position="4"/>
        <end position="73"/>
    </location>
</feature>
<gene>
    <name evidence="9" type="ORF">CONCODRAFT_4342</name>
</gene>
<dbReference type="CDD" id="cd02657">
    <property type="entry name" value="Peptidase_C19A"/>
    <property type="match status" value="1"/>
</dbReference>
<dbReference type="InterPro" id="IPR029071">
    <property type="entry name" value="Ubiquitin-like_domsf"/>
</dbReference>
<evidence type="ECO:0000313" key="9">
    <source>
        <dbReference type="EMBL" id="KXN72840.1"/>
    </source>
</evidence>
<dbReference type="InterPro" id="IPR028889">
    <property type="entry name" value="USP"/>
</dbReference>
<dbReference type="STRING" id="796925.A0A137PCX3"/>
<evidence type="ECO:0000256" key="1">
    <source>
        <dbReference type="ARBA" id="ARBA00000707"/>
    </source>
</evidence>
<evidence type="ECO:0000256" key="4">
    <source>
        <dbReference type="ARBA" id="ARBA00022801"/>
    </source>
</evidence>
<dbReference type="PANTHER" id="PTHR43982">
    <property type="entry name" value="UBIQUITIN CARBOXYL-TERMINAL HYDROLASE"/>
    <property type="match status" value="1"/>
</dbReference>
<name>A0A137PCX3_CONC2</name>
<keyword evidence="5 6" id="KW-0788">Thiol protease</keyword>
<dbReference type="PROSITE" id="PS00972">
    <property type="entry name" value="USP_1"/>
    <property type="match status" value="1"/>
</dbReference>
<organism evidence="9 10">
    <name type="scientific">Conidiobolus coronatus (strain ATCC 28846 / CBS 209.66 / NRRL 28638)</name>
    <name type="common">Delacroixia coronata</name>
    <dbReference type="NCBI Taxonomy" id="796925"/>
    <lineage>
        <taxon>Eukaryota</taxon>
        <taxon>Fungi</taxon>
        <taxon>Fungi incertae sedis</taxon>
        <taxon>Zoopagomycota</taxon>
        <taxon>Entomophthoromycotina</taxon>
        <taxon>Entomophthoromycetes</taxon>
        <taxon>Entomophthorales</taxon>
        <taxon>Ancylistaceae</taxon>
        <taxon>Conidiobolus</taxon>
    </lineage>
</organism>
<dbReference type="Pfam" id="PF00443">
    <property type="entry name" value="UCH"/>
    <property type="match status" value="1"/>
</dbReference>
<keyword evidence="3 6" id="KW-0833">Ubl conjugation pathway</keyword>
<dbReference type="EMBL" id="KQ964446">
    <property type="protein sequence ID" value="KXN72840.1"/>
    <property type="molecule type" value="Genomic_DNA"/>
</dbReference>
<dbReference type="GO" id="GO:0004843">
    <property type="term" value="F:cysteine-type deubiquitinase activity"/>
    <property type="evidence" value="ECO:0007669"/>
    <property type="project" value="UniProtKB-UniRule"/>
</dbReference>
<dbReference type="GO" id="GO:0070628">
    <property type="term" value="F:proteasome binding"/>
    <property type="evidence" value="ECO:0007669"/>
    <property type="project" value="TreeGrafter"/>
</dbReference>
<evidence type="ECO:0000256" key="2">
    <source>
        <dbReference type="ARBA" id="ARBA00022670"/>
    </source>
</evidence>
<dbReference type="PANTHER" id="PTHR43982:SF1">
    <property type="entry name" value="UBIQUITIN CARBOXYL-TERMINAL HYDROLASE 14"/>
    <property type="match status" value="1"/>
</dbReference>
<dbReference type="Gene3D" id="3.10.20.90">
    <property type="entry name" value="Phosphatidylinositol 3-kinase Catalytic Subunit, Chain A, domain 1"/>
    <property type="match status" value="1"/>
</dbReference>
<accession>A0A137PCX3</accession>
<proteinExistence type="inferred from homology"/>
<dbReference type="OMA" id="RKVQFPF"/>
<keyword evidence="10" id="KW-1185">Reference proteome</keyword>
<dbReference type="GO" id="GO:0061136">
    <property type="term" value="P:regulation of proteasomal protein catabolic process"/>
    <property type="evidence" value="ECO:0007669"/>
    <property type="project" value="TreeGrafter"/>
</dbReference>
<dbReference type="InterPro" id="IPR018200">
    <property type="entry name" value="USP_CS"/>
</dbReference>
<dbReference type="InterPro" id="IPR001394">
    <property type="entry name" value="Peptidase_C19_UCH"/>
</dbReference>
<dbReference type="PROSITE" id="PS00973">
    <property type="entry name" value="USP_2"/>
    <property type="match status" value="1"/>
</dbReference>
<dbReference type="PROSITE" id="PS50053">
    <property type="entry name" value="UBIQUITIN_2"/>
    <property type="match status" value="1"/>
</dbReference>
<evidence type="ECO:0000256" key="3">
    <source>
        <dbReference type="ARBA" id="ARBA00022786"/>
    </source>
</evidence>
<dbReference type="SUPFAM" id="SSF54236">
    <property type="entry name" value="Ubiquitin-like"/>
    <property type="match status" value="1"/>
</dbReference>
<dbReference type="OrthoDB" id="333239at2759"/>
<evidence type="ECO:0000256" key="6">
    <source>
        <dbReference type="RuleBase" id="RU366025"/>
    </source>
</evidence>
<dbReference type="CDD" id="cd16104">
    <property type="entry name" value="Ubl_USP14_like"/>
    <property type="match status" value="1"/>
</dbReference>
<dbReference type="PROSITE" id="PS50235">
    <property type="entry name" value="USP_3"/>
    <property type="match status" value="1"/>
</dbReference>
<dbReference type="Proteomes" id="UP000070444">
    <property type="component" value="Unassembled WGS sequence"/>
</dbReference>
<comment type="similarity">
    <text evidence="6">Belongs to the peptidase C19 family.</text>
</comment>
<protein>
    <recommendedName>
        <fullName evidence="6">Ubiquitin carboxyl-terminal hydrolase</fullName>
        <ecNumber evidence="6">3.4.19.12</ecNumber>
    </recommendedName>
</protein>
<sequence>MTEIKVNVKWQGKSFENLPLNLGEPLEIFQAQLMSLTGVDPSRQKVMCKGKIWKPNTDLSSLGLKDGQQIMLMGTVGEISVAPPVQQVQFVEDMTQNELAQALQLPTGLENLGNTCYMNATIQLLRKIPELKEALNELPPSSSNTGDNNQNLVSSLKDLFNDLDKGSDGYPPFVFLQILRLAFPKFAQQEGGGHFSQQDAEECWTSIISVLKDRLKKDGEPFVDQFMSGQFKSVLTCDESSEEPATESAEPFYKLDCHISKETNHMTTGIEESLKQSLEKNSDVLGRNAQWTKKFQITRLPKYLPINFVRFFWKATEQKKAKILKKVKFPMELDMNPFCDPALQKKLEPVRERLRVLEEEAKSRKVGLKNDENKEEKLDVVSYADQSLVGDKGCNFSGYYQLIGVLTHTGRTADSGHYIGWVRKDDTDDWYKFDDDYVSMVKTEDIQKLDGGGDWHMAYICLYGPKNLEKSL</sequence>
<reference evidence="9 10" key="1">
    <citation type="journal article" date="2015" name="Genome Biol. Evol.">
        <title>Phylogenomic analyses indicate that early fungi evolved digesting cell walls of algal ancestors of land plants.</title>
        <authorList>
            <person name="Chang Y."/>
            <person name="Wang S."/>
            <person name="Sekimoto S."/>
            <person name="Aerts A.L."/>
            <person name="Choi C."/>
            <person name="Clum A."/>
            <person name="LaButti K.M."/>
            <person name="Lindquist E.A."/>
            <person name="Yee Ngan C."/>
            <person name="Ohm R.A."/>
            <person name="Salamov A.A."/>
            <person name="Grigoriev I.V."/>
            <person name="Spatafora J.W."/>
            <person name="Berbee M.L."/>
        </authorList>
    </citation>
    <scope>NUCLEOTIDE SEQUENCE [LARGE SCALE GENOMIC DNA]</scope>
    <source>
        <strain evidence="9 10">NRRL 28638</strain>
    </source>
</reference>
<comment type="catalytic activity">
    <reaction evidence="1 6">
        <text>Thiol-dependent hydrolysis of ester, thioester, amide, peptide and isopeptide bonds formed by the C-terminal Gly of ubiquitin (a 76-residue protein attached to proteins as an intracellular targeting signal).</text>
        <dbReference type="EC" id="3.4.19.12"/>
    </reaction>
</comment>